<name>A0A849I2I2_9HYPH</name>
<evidence type="ECO:0000256" key="2">
    <source>
        <dbReference type="ARBA" id="ARBA00007069"/>
    </source>
</evidence>
<dbReference type="GO" id="GO:0005886">
    <property type="term" value="C:plasma membrane"/>
    <property type="evidence" value="ECO:0007669"/>
    <property type="project" value="UniProtKB-SubCell"/>
</dbReference>
<protein>
    <submittedName>
        <fullName evidence="10">ABC transporter permease</fullName>
    </submittedName>
</protein>
<dbReference type="SUPFAM" id="SSF161098">
    <property type="entry name" value="MetI-like"/>
    <property type="match status" value="1"/>
</dbReference>
<reference evidence="10 11" key="1">
    <citation type="submission" date="2020-04" db="EMBL/GenBank/DDBJ databases">
        <title>Enterovirga sp. isolate from soil.</title>
        <authorList>
            <person name="Chea S."/>
            <person name="Kim D.-U."/>
        </authorList>
    </citation>
    <scope>NUCLEOTIDE SEQUENCE [LARGE SCALE GENOMIC DNA]</scope>
    <source>
        <strain evidence="10 11">DB1703</strain>
    </source>
</reference>
<sequence>MQLSFQEPAAGSIGGGTFTAANYARIRDPYYLRIIVETLKLAVAATAIGTFLAYSLAYFIACASEQLKGALLCLVMVPLMTSVVVKVFAWFVLLGRGGPVATLLDGFGFGRAGLLGTEASVLFGLVDFSLPFMVVTLVAAIERIPVSMEEAAANLGAPPRMIFARIIVPMIRSGVLLCLGISSSAYVVPATLGGRSVRMVAQQIYDDVLVAFAWPQAAATSVLVVAALGVVVAIMLLADRRQET</sequence>
<dbReference type="CDD" id="cd06261">
    <property type="entry name" value="TM_PBP2"/>
    <property type="match status" value="1"/>
</dbReference>
<feature type="transmembrane region" description="Helical" evidence="8">
    <location>
        <begin position="41"/>
        <end position="63"/>
    </location>
</feature>
<evidence type="ECO:0000256" key="4">
    <source>
        <dbReference type="ARBA" id="ARBA00022475"/>
    </source>
</evidence>
<feature type="transmembrane region" description="Helical" evidence="8">
    <location>
        <begin position="70"/>
        <end position="93"/>
    </location>
</feature>
<organism evidence="10 11">
    <name type="scientific">Enterovirga aerilata</name>
    <dbReference type="NCBI Taxonomy" id="2730920"/>
    <lineage>
        <taxon>Bacteria</taxon>
        <taxon>Pseudomonadati</taxon>
        <taxon>Pseudomonadota</taxon>
        <taxon>Alphaproteobacteria</taxon>
        <taxon>Hyphomicrobiales</taxon>
        <taxon>Methylobacteriaceae</taxon>
        <taxon>Enterovirga</taxon>
    </lineage>
</organism>
<feature type="transmembrane region" description="Helical" evidence="8">
    <location>
        <begin position="208"/>
        <end position="238"/>
    </location>
</feature>
<dbReference type="Gene3D" id="1.10.3720.10">
    <property type="entry name" value="MetI-like"/>
    <property type="match status" value="1"/>
</dbReference>
<dbReference type="GO" id="GO:0055085">
    <property type="term" value="P:transmembrane transport"/>
    <property type="evidence" value="ECO:0007669"/>
    <property type="project" value="InterPro"/>
</dbReference>
<evidence type="ECO:0000256" key="3">
    <source>
        <dbReference type="ARBA" id="ARBA00022448"/>
    </source>
</evidence>
<evidence type="ECO:0000259" key="9">
    <source>
        <dbReference type="PROSITE" id="PS50928"/>
    </source>
</evidence>
<feature type="domain" description="ABC transmembrane type-1" evidence="9">
    <location>
        <begin position="35"/>
        <end position="235"/>
    </location>
</feature>
<comment type="caution">
    <text evidence="10">The sequence shown here is derived from an EMBL/GenBank/DDBJ whole genome shotgun (WGS) entry which is preliminary data.</text>
</comment>
<accession>A0A849I2I2</accession>
<keyword evidence="7 8" id="KW-0472">Membrane</keyword>
<evidence type="ECO:0000256" key="1">
    <source>
        <dbReference type="ARBA" id="ARBA00004651"/>
    </source>
</evidence>
<keyword evidence="6 8" id="KW-1133">Transmembrane helix</keyword>
<dbReference type="PANTHER" id="PTHR42929:SF5">
    <property type="entry name" value="ABC TRANSPORTER PERMEASE PROTEIN"/>
    <property type="match status" value="1"/>
</dbReference>
<evidence type="ECO:0000313" key="11">
    <source>
        <dbReference type="Proteomes" id="UP000564885"/>
    </source>
</evidence>
<dbReference type="AlphaFoldDB" id="A0A849I2I2"/>
<feature type="transmembrane region" description="Helical" evidence="8">
    <location>
        <begin position="121"/>
        <end position="141"/>
    </location>
</feature>
<keyword evidence="11" id="KW-1185">Reference proteome</keyword>
<dbReference type="InterPro" id="IPR000515">
    <property type="entry name" value="MetI-like"/>
</dbReference>
<evidence type="ECO:0000256" key="5">
    <source>
        <dbReference type="ARBA" id="ARBA00022692"/>
    </source>
</evidence>
<keyword evidence="4" id="KW-1003">Cell membrane</keyword>
<evidence type="ECO:0000313" key="10">
    <source>
        <dbReference type="EMBL" id="NNM74026.1"/>
    </source>
</evidence>
<evidence type="ECO:0000256" key="7">
    <source>
        <dbReference type="ARBA" id="ARBA00023136"/>
    </source>
</evidence>
<dbReference type="Proteomes" id="UP000564885">
    <property type="component" value="Unassembled WGS sequence"/>
</dbReference>
<dbReference type="InterPro" id="IPR035906">
    <property type="entry name" value="MetI-like_sf"/>
</dbReference>
<dbReference type="EMBL" id="JABEPP010000004">
    <property type="protein sequence ID" value="NNM74026.1"/>
    <property type="molecule type" value="Genomic_DNA"/>
</dbReference>
<dbReference type="RefSeq" id="WP_171219456.1">
    <property type="nucleotide sequence ID" value="NZ_JABEPP010000004.1"/>
</dbReference>
<evidence type="ECO:0000256" key="6">
    <source>
        <dbReference type="ARBA" id="ARBA00022989"/>
    </source>
</evidence>
<comment type="subcellular location">
    <subcellularLocation>
        <location evidence="1">Cell membrane</location>
        <topology evidence="1">Multi-pass membrane protein</topology>
    </subcellularLocation>
</comment>
<feature type="transmembrane region" description="Helical" evidence="8">
    <location>
        <begin position="162"/>
        <end position="188"/>
    </location>
</feature>
<dbReference type="PROSITE" id="PS50928">
    <property type="entry name" value="ABC_TM1"/>
    <property type="match status" value="1"/>
</dbReference>
<evidence type="ECO:0000256" key="8">
    <source>
        <dbReference type="SAM" id="Phobius"/>
    </source>
</evidence>
<proteinExistence type="inferred from homology"/>
<comment type="similarity">
    <text evidence="2">Belongs to the binding-protein-dependent transport system permease family. CysTW subfamily.</text>
</comment>
<keyword evidence="3" id="KW-0813">Transport</keyword>
<dbReference type="PANTHER" id="PTHR42929">
    <property type="entry name" value="INNER MEMBRANE ABC TRANSPORTER PERMEASE PROTEIN YDCU-RELATED-RELATED"/>
    <property type="match status" value="1"/>
</dbReference>
<keyword evidence="5 8" id="KW-0812">Transmembrane</keyword>
<gene>
    <name evidence="10" type="ORF">HJG44_16730</name>
</gene>